<evidence type="ECO:0000313" key="1">
    <source>
        <dbReference type="EMBL" id="VEP11913.1"/>
    </source>
</evidence>
<proteinExistence type="predicted"/>
<protein>
    <submittedName>
        <fullName evidence="1">Uncharacterized protein</fullName>
    </submittedName>
</protein>
<name>A0A563VKQ3_9CYAN</name>
<sequence>MFICGRIVLSQIEMKFAVILRKNNIFRQGTIRLSTYLKFRLVLH</sequence>
<gene>
    <name evidence="1" type="ORF">H1P_1260004</name>
</gene>
<dbReference type="EMBL" id="CAACVJ010000031">
    <property type="protein sequence ID" value="VEP11913.1"/>
    <property type="molecule type" value="Genomic_DNA"/>
</dbReference>
<evidence type="ECO:0000313" key="2">
    <source>
        <dbReference type="Proteomes" id="UP000320055"/>
    </source>
</evidence>
<reference evidence="1 2" key="1">
    <citation type="submission" date="2019-01" db="EMBL/GenBank/DDBJ databases">
        <authorList>
            <person name="Brito A."/>
        </authorList>
    </citation>
    <scope>NUCLEOTIDE SEQUENCE [LARGE SCALE GENOMIC DNA]</scope>
    <source>
        <strain evidence="1">1</strain>
    </source>
</reference>
<dbReference type="Proteomes" id="UP000320055">
    <property type="component" value="Unassembled WGS sequence"/>
</dbReference>
<accession>A0A563VKQ3</accession>
<dbReference type="AlphaFoldDB" id="A0A563VKQ3"/>
<organism evidence="1 2">
    <name type="scientific">Hyella patelloides LEGE 07179</name>
    <dbReference type="NCBI Taxonomy" id="945734"/>
    <lineage>
        <taxon>Bacteria</taxon>
        <taxon>Bacillati</taxon>
        <taxon>Cyanobacteriota</taxon>
        <taxon>Cyanophyceae</taxon>
        <taxon>Pleurocapsales</taxon>
        <taxon>Hyellaceae</taxon>
        <taxon>Hyella</taxon>
    </lineage>
</organism>
<keyword evidence="2" id="KW-1185">Reference proteome</keyword>